<dbReference type="InterPro" id="IPR013101">
    <property type="entry name" value="LRR_PRU1-like"/>
</dbReference>
<dbReference type="PANTHER" id="PTHR31900">
    <property type="entry name" value="F-BOX/RNI SUPERFAMILY PROTEIN-RELATED"/>
    <property type="match status" value="1"/>
</dbReference>
<dbReference type="GeneID" id="104763513"/>
<dbReference type="RefSeq" id="XP_010485178.1">
    <property type="nucleotide sequence ID" value="XM_010486876.1"/>
</dbReference>
<sequence length="269" mass="30981">MVPKLEYRFNYSDDNIEGVCRFIDKSMELNKAPVLETFRFHLALRIHLDNRKVDASKWFENAVDRHVRVLELKLLNCTVLTKLPESIYTSKTLVELTVSNSIFVDVPSSAYLPSLKKLLLVLVRFKDEDSLVRLLSSCSVLARSTIRLIIVYNWKHTLSIKKLRLPFIRNVDFSGITFSRLERFKLITSSKGWSSLLLLVLNNSPKLRFLHIHSCCFDKSMELNKAPVLETLRILLSEKCPIAVDVGTWVSKAVDSLVRKLELAMRKNS</sequence>
<proteinExistence type="predicted"/>
<dbReference type="Pfam" id="PF07723">
    <property type="entry name" value="LRR_2"/>
    <property type="match status" value="1"/>
</dbReference>
<keyword evidence="1" id="KW-1185">Reference proteome</keyword>
<dbReference type="SUPFAM" id="SSF52047">
    <property type="entry name" value="RNI-like"/>
    <property type="match status" value="1"/>
</dbReference>
<accession>A0ABM0XFE9</accession>
<evidence type="ECO:0000313" key="2">
    <source>
        <dbReference type="RefSeq" id="XP_010485178.1"/>
    </source>
</evidence>
<evidence type="ECO:0000313" key="1">
    <source>
        <dbReference type="Proteomes" id="UP000694864"/>
    </source>
</evidence>
<dbReference type="InterPro" id="IPR050232">
    <property type="entry name" value="FBL13/AtMIF1-like"/>
</dbReference>
<gene>
    <name evidence="2" type="primary">LOC104763513</name>
</gene>
<reference evidence="2" key="2">
    <citation type="submission" date="2025-08" db="UniProtKB">
        <authorList>
            <consortium name="RefSeq"/>
        </authorList>
    </citation>
    <scope>IDENTIFICATION</scope>
    <source>
        <tissue evidence="2">Leaf</tissue>
    </source>
</reference>
<organism evidence="1 2">
    <name type="scientific">Camelina sativa</name>
    <name type="common">False flax</name>
    <name type="synonym">Myagrum sativum</name>
    <dbReference type="NCBI Taxonomy" id="90675"/>
    <lineage>
        <taxon>Eukaryota</taxon>
        <taxon>Viridiplantae</taxon>
        <taxon>Streptophyta</taxon>
        <taxon>Embryophyta</taxon>
        <taxon>Tracheophyta</taxon>
        <taxon>Spermatophyta</taxon>
        <taxon>Magnoliopsida</taxon>
        <taxon>eudicotyledons</taxon>
        <taxon>Gunneridae</taxon>
        <taxon>Pentapetalae</taxon>
        <taxon>rosids</taxon>
        <taxon>malvids</taxon>
        <taxon>Brassicales</taxon>
        <taxon>Brassicaceae</taxon>
        <taxon>Camelineae</taxon>
        <taxon>Camelina</taxon>
    </lineage>
</organism>
<dbReference type="PANTHER" id="PTHR31900:SF34">
    <property type="entry name" value="EMB|CAB62440.1-RELATED"/>
    <property type="match status" value="1"/>
</dbReference>
<dbReference type="Proteomes" id="UP000694864">
    <property type="component" value="Chromosome 18"/>
</dbReference>
<reference evidence="1" key="1">
    <citation type="journal article" date="2014" name="Nat. Commun.">
        <title>The emerging biofuel crop Camelina sativa retains a highly undifferentiated hexaploid genome structure.</title>
        <authorList>
            <person name="Kagale S."/>
            <person name="Koh C."/>
            <person name="Nixon J."/>
            <person name="Bollina V."/>
            <person name="Clarke W.E."/>
            <person name="Tuteja R."/>
            <person name="Spillane C."/>
            <person name="Robinson S.J."/>
            <person name="Links M.G."/>
            <person name="Clarke C."/>
            <person name="Higgins E.E."/>
            <person name="Huebert T."/>
            <person name="Sharpe A.G."/>
            <person name="Parkin I.A."/>
        </authorList>
    </citation>
    <scope>NUCLEOTIDE SEQUENCE [LARGE SCALE GENOMIC DNA]</scope>
    <source>
        <strain evidence="1">cv. DH55</strain>
    </source>
</reference>
<protein>
    <submittedName>
        <fullName evidence="2">F-box/FBD/LRR-repeat protein At5g52460</fullName>
    </submittedName>
</protein>
<name>A0ABM0XFE9_CAMSA</name>